<feature type="domain" description="Peptidase M1 membrane alanine aminopeptidase" evidence="14">
    <location>
        <begin position="310"/>
        <end position="456"/>
    </location>
</feature>
<comment type="similarity">
    <text evidence="3">Belongs to the peptidase M1 family.</text>
</comment>
<dbReference type="RefSeq" id="WP_203999964.1">
    <property type="nucleotide sequence ID" value="NZ_BOPG01000042.1"/>
</dbReference>
<organism evidence="16 17">
    <name type="scientific">Virgisporangium aurantiacum</name>
    <dbReference type="NCBI Taxonomy" id="175570"/>
    <lineage>
        <taxon>Bacteria</taxon>
        <taxon>Bacillati</taxon>
        <taxon>Actinomycetota</taxon>
        <taxon>Actinomycetes</taxon>
        <taxon>Micromonosporales</taxon>
        <taxon>Micromonosporaceae</taxon>
        <taxon>Virgisporangium</taxon>
    </lineage>
</organism>
<keyword evidence="6" id="KW-0645">Protease</keyword>
<dbReference type="GO" id="GO:0016285">
    <property type="term" value="F:alanyl aminopeptidase activity"/>
    <property type="evidence" value="ECO:0007669"/>
    <property type="project" value="UniProtKB-EC"/>
</dbReference>
<dbReference type="Pfam" id="PF17900">
    <property type="entry name" value="Peptidase_M1_N"/>
    <property type="match status" value="1"/>
</dbReference>
<dbReference type="AlphaFoldDB" id="A0A8J3Z7C3"/>
<evidence type="ECO:0000259" key="15">
    <source>
        <dbReference type="Pfam" id="PF17900"/>
    </source>
</evidence>
<evidence type="ECO:0000256" key="5">
    <source>
        <dbReference type="ARBA" id="ARBA00015611"/>
    </source>
</evidence>
<feature type="domain" description="Aminopeptidase N-like N-terminal" evidence="15">
    <location>
        <begin position="58"/>
        <end position="221"/>
    </location>
</feature>
<evidence type="ECO:0000256" key="6">
    <source>
        <dbReference type="ARBA" id="ARBA00022670"/>
    </source>
</evidence>
<keyword evidence="7" id="KW-0479">Metal-binding</keyword>
<dbReference type="Pfam" id="PF01433">
    <property type="entry name" value="Peptidase_M1"/>
    <property type="match status" value="1"/>
</dbReference>
<evidence type="ECO:0000256" key="12">
    <source>
        <dbReference type="ARBA" id="ARBA00031533"/>
    </source>
</evidence>
<evidence type="ECO:0000313" key="17">
    <source>
        <dbReference type="Proteomes" id="UP000612585"/>
    </source>
</evidence>
<proteinExistence type="inferred from homology"/>
<dbReference type="Gene3D" id="1.10.390.10">
    <property type="entry name" value="Neutral Protease Domain 2"/>
    <property type="match status" value="1"/>
</dbReference>
<evidence type="ECO:0000256" key="7">
    <source>
        <dbReference type="ARBA" id="ARBA00022723"/>
    </source>
</evidence>
<feature type="region of interest" description="Disordered" evidence="13">
    <location>
        <begin position="23"/>
        <end position="44"/>
    </location>
</feature>
<keyword evidence="9" id="KW-0862">Zinc</keyword>
<evidence type="ECO:0000256" key="10">
    <source>
        <dbReference type="ARBA" id="ARBA00023049"/>
    </source>
</evidence>
<evidence type="ECO:0000256" key="1">
    <source>
        <dbReference type="ARBA" id="ARBA00000098"/>
    </source>
</evidence>
<dbReference type="SUPFAM" id="SSF55486">
    <property type="entry name" value="Metalloproteases ('zincins'), catalytic domain"/>
    <property type="match status" value="1"/>
</dbReference>
<dbReference type="InterPro" id="IPR014782">
    <property type="entry name" value="Peptidase_M1_dom"/>
</dbReference>
<dbReference type="CDD" id="cd09603">
    <property type="entry name" value="M1_APN_like"/>
    <property type="match status" value="1"/>
</dbReference>
<dbReference type="PRINTS" id="PR00756">
    <property type="entry name" value="ALADIPTASE"/>
</dbReference>
<evidence type="ECO:0000313" key="16">
    <source>
        <dbReference type="EMBL" id="GIJ58739.1"/>
    </source>
</evidence>
<comment type="caution">
    <text evidence="16">The sequence shown here is derived from an EMBL/GenBank/DDBJ whole genome shotgun (WGS) entry which is preliminary data.</text>
</comment>
<dbReference type="PROSITE" id="PS51257">
    <property type="entry name" value="PROKAR_LIPOPROTEIN"/>
    <property type="match status" value="1"/>
</dbReference>
<keyword evidence="10" id="KW-0482">Metalloprotease</keyword>
<keyword evidence="17" id="KW-1185">Reference proteome</keyword>
<evidence type="ECO:0000256" key="11">
    <source>
        <dbReference type="ARBA" id="ARBA00029811"/>
    </source>
</evidence>
<dbReference type="InterPro" id="IPR027268">
    <property type="entry name" value="Peptidase_M4/M1_CTD_sf"/>
</dbReference>
<gene>
    <name evidence="16" type="ORF">Vau01_062550</name>
</gene>
<dbReference type="Proteomes" id="UP000612585">
    <property type="component" value="Unassembled WGS sequence"/>
</dbReference>
<evidence type="ECO:0000256" key="13">
    <source>
        <dbReference type="SAM" id="MobiDB-lite"/>
    </source>
</evidence>
<evidence type="ECO:0000256" key="2">
    <source>
        <dbReference type="ARBA" id="ARBA00001947"/>
    </source>
</evidence>
<dbReference type="GO" id="GO:0008270">
    <property type="term" value="F:zinc ion binding"/>
    <property type="evidence" value="ECO:0007669"/>
    <property type="project" value="InterPro"/>
</dbReference>
<evidence type="ECO:0000256" key="4">
    <source>
        <dbReference type="ARBA" id="ARBA00012564"/>
    </source>
</evidence>
<dbReference type="EC" id="3.4.11.2" evidence="4"/>
<reference evidence="16" key="1">
    <citation type="submission" date="2021-01" db="EMBL/GenBank/DDBJ databases">
        <title>Whole genome shotgun sequence of Virgisporangium aurantiacum NBRC 16421.</title>
        <authorList>
            <person name="Komaki H."/>
            <person name="Tamura T."/>
        </authorList>
    </citation>
    <scope>NUCLEOTIDE SEQUENCE</scope>
    <source>
        <strain evidence="16">NBRC 16421</strain>
    </source>
</reference>
<dbReference type="GO" id="GO:0008237">
    <property type="term" value="F:metallopeptidase activity"/>
    <property type="evidence" value="ECO:0007669"/>
    <property type="project" value="UniProtKB-KW"/>
</dbReference>
<dbReference type="EMBL" id="BOPG01000042">
    <property type="protein sequence ID" value="GIJ58739.1"/>
    <property type="molecule type" value="Genomic_DNA"/>
</dbReference>
<dbReference type="Gene3D" id="2.60.40.1730">
    <property type="entry name" value="tricorn interacting facor f3 domain"/>
    <property type="match status" value="1"/>
</dbReference>
<evidence type="ECO:0000256" key="8">
    <source>
        <dbReference type="ARBA" id="ARBA00022801"/>
    </source>
</evidence>
<name>A0A8J3Z7C3_9ACTN</name>
<evidence type="ECO:0000256" key="3">
    <source>
        <dbReference type="ARBA" id="ARBA00010136"/>
    </source>
</evidence>
<accession>A0A8J3Z7C3</accession>
<keyword evidence="8" id="KW-0378">Hydrolase</keyword>
<comment type="catalytic activity">
    <reaction evidence="1">
        <text>Release of an N-terminal amino acid, Xaa-|-Yaa- from a peptide, amide or arylamide. Xaa is preferably Ala, but may be most amino acids including Pro (slow action). When a terminal hydrophobic residue is followed by a prolyl residue, the two may be released as an intact Xaa-Pro dipeptide.</text>
        <dbReference type="EC" id="3.4.11.2"/>
    </reaction>
</comment>
<dbReference type="InterPro" id="IPR050344">
    <property type="entry name" value="Peptidase_M1_aminopeptidases"/>
</dbReference>
<dbReference type="InterPro" id="IPR045357">
    <property type="entry name" value="Aminopeptidase_N-like_N"/>
</dbReference>
<comment type="cofactor">
    <cofactor evidence="2">
        <name>Zn(2+)</name>
        <dbReference type="ChEBI" id="CHEBI:29105"/>
    </cofactor>
</comment>
<dbReference type="SUPFAM" id="SSF63737">
    <property type="entry name" value="Leukotriene A4 hydrolase N-terminal domain"/>
    <property type="match status" value="1"/>
</dbReference>
<dbReference type="InterPro" id="IPR042097">
    <property type="entry name" value="Aminopeptidase_N-like_N_sf"/>
</dbReference>
<evidence type="ECO:0000259" key="14">
    <source>
        <dbReference type="Pfam" id="PF01433"/>
    </source>
</evidence>
<dbReference type="PANTHER" id="PTHR11533:SF297">
    <property type="entry name" value="AMINOPEPTIDASE N"/>
    <property type="match status" value="1"/>
</dbReference>
<evidence type="ECO:0000256" key="9">
    <source>
        <dbReference type="ARBA" id="ARBA00022833"/>
    </source>
</evidence>
<dbReference type="PANTHER" id="PTHR11533">
    <property type="entry name" value="PROTEASE M1 ZINC METALLOPROTEASE"/>
    <property type="match status" value="1"/>
</dbReference>
<dbReference type="InterPro" id="IPR001930">
    <property type="entry name" value="Peptidase_M1"/>
</dbReference>
<sequence>MRRWVAGLLALVLVAGCGRPDGLARGLSGPTEEPRPGAEGAGDDYFPAMGNGGYDVRRYTLRLRYDPGTDVLSGRATVEATATHSLSRFNLDFAGLEISAVTVAGVAATFQWDGGRELVVTPAAPVRSGQVFRVEVTYSGRPAGEFRHTPDGALAVGEPESASDWYPVNEHPSDKAAYDFEITVPAGLTVIANGVPGGSQPADDGWQTVRWTASTPMAAYLSTLAIGRFRVFEETYEGRPVYSAIDERVPAGGVAERALRRTAEVTAYLATRFGPYPFEALGGVITAEELGFALETQTRPVYEASFFNGELRDATSIVAHELAHQWFGDSVSVERWRDIWLNEGFATYAQWLWEEHDGGPTAQEAFDDTFRTPAHANIWGPPPGDPSARGMFSGSVYVRGAMTVHALRLTIGDDAFFRLLPEWTASQGGGTGTTAEFIDLAERISGKQLDDFFQTWLYTDTKPSYPGR</sequence>
<dbReference type="GO" id="GO:0006508">
    <property type="term" value="P:proteolysis"/>
    <property type="evidence" value="ECO:0007669"/>
    <property type="project" value="UniProtKB-KW"/>
</dbReference>
<protein>
    <recommendedName>
        <fullName evidence="5">Aminopeptidase N</fullName>
        <ecNumber evidence="4">3.4.11.2</ecNumber>
    </recommendedName>
    <alternativeName>
        <fullName evidence="11">Alanine aminopeptidase</fullName>
    </alternativeName>
    <alternativeName>
        <fullName evidence="12">Lysyl aminopeptidase</fullName>
    </alternativeName>
</protein>